<reference evidence="2" key="2">
    <citation type="submission" date="2020-11" db="EMBL/GenBank/DDBJ databases">
        <authorList>
            <person name="McCartney M.A."/>
            <person name="Auch B."/>
            <person name="Kono T."/>
            <person name="Mallez S."/>
            <person name="Becker A."/>
            <person name="Gohl D.M."/>
            <person name="Silverstein K.A.T."/>
            <person name="Koren S."/>
            <person name="Bechman K.B."/>
            <person name="Herman A."/>
            <person name="Abrahante J.E."/>
            <person name="Garbe J."/>
        </authorList>
    </citation>
    <scope>NUCLEOTIDE SEQUENCE</scope>
    <source>
        <strain evidence="2">Duluth1</strain>
        <tissue evidence="2">Whole animal</tissue>
    </source>
</reference>
<dbReference type="EMBL" id="JAIWYP010000004">
    <property type="protein sequence ID" value="KAH3838498.1"/>
    <property type="molecule type" value="Genomic_DNA"/>
</dbReference>
<name>A0A9D4QPI0_DREPO</name>
<evidence type="ECO:0000313" key="2">
    <source>
        <dbReference type="EMBL" id="KAH3838498.1"/>
    </source>
</evidence>
<organism evidence="2 3">
    <name type="scientific">Dreissena polymorpha</name>
    <name type="common">Zebra mussel</name>
    <name type="synonym">Mytilus polymorpha</name>
    <dbReference type="NCBI Taxonomy" id="45954"/>
    <lineage>
        <taxon>Eukaryota</taxon>
        <taxon>Metazoa</taxon>
        <taxon>Spiralia</taxon>
        <taxon>Lophotrochozoa</taxon>
        <taxon>Mollusca</taxon>
        <taxon>Bivalvia</taxon>
        <taxon>Autobranchia</taxon>
        <taxon>Heteroconchia</taxon>
        <taxon>Euheterodonta</taxon>
        <taxon>Imparidentia</taxon>
        <taxon>Neoheterodontei</taxon>
        <taxon>Myida</taxon>
        <taxon>Dreissenoidea</taxon>
        <taxon>Dreissenidae</taxon>
        <taxon>Dreissena</taxon>
    </lineage>
</organism>
<dbReference type="AlphaFoldDB" id="A0A9D4QPI0"/>
<protein>
    <submittedName>
        <fullName evidence="2">Uncharacterized protein</fullName>
    </submittedName>
</protein>
<accession>A0A9D4QPI0</accession>
<sequence>MTQLLDFTPNSQLGKDRSQQSTNIMLGAIPKKVKDPLPEAPKSRNKRMAMPQRSWYQSKHIGKTSKRSYQLPKN</sequence>
<feature type="compositionally biased region" description="Polar residues" evidence="1">
    <location>
        <begin position="1"/>
        <end position="24"/>
    </location>
</feature>
<comment type="caution">
    <text evidence="2">The sequence shown here is derived from an EMBL/GenBank/DDBJ whole genome shotgun (WGS) entry which is preliminary data.</text>
</comment>
<feature type="region of interest" description="Disordered" evidence="1">
    <location>
        <begin position="1"/>
        <end position="74"/>
    </location>
</feature>
<reference evidence="2" key="1">
    <citation type="journal article" date="2019" name="bioRxiv">
        <title>The Genome of the Zebra Mussel, Dreissena polymorpha: A Resource for Invasive Species Research.</title>
        <authorList>
            <person name="McCartney M.A."/>
            <person name="Auch B."/>
            <person name="Kono T."/>
            <person name="Mallez S."/>
            <person name="Zhang Y."/>
            <person name="Obille A."/>
            <person name="Becker A."/>
            <person name="Abrahante J.E."/>
            <person name="Garbe J."/>
            <person name="Badalamenti J.P."/>
            <person name="Herman A."/>
            <person name="Mangelson H."/>
            <person name="Liachko I."/>
            <person name="Sullivan S."/>
            <person name="Sone E.D."/>
            <person name="Koren S."/>
            <person name="Silverstein K.A.T."/>
            <person name="Beckman K.B."/>
            <person name="Gohl D.M."/>
        </authorList>
    </citation>
    <scope>NUCLEOTIDE SEQUENCE</scope>
    <source>
        <strain evidence="2">Duluth1</strain>
        <tissue evidence="2">Whole animal</tissue>
    </source>
</reference>
<evidence type="ECO:0000256" key="1">
    <source>
        <dbReference type="SAM" id="MobiDB-lite"/>
    </source>
</evidence>
<evidence type="ECO:0000313" key="3">
    <source>
        <dbReference type="Proteomes" id="UP000828390"/>
    </source>
</evidence>
<gene>
    <name evidence="2" type="ORF">DPMN_111908</name>
</gene>
<dbReference type="Proteomes" id="UP000828390">
    <property type="component" value="Unassembled WGS sequence"/>
</dbReference>
<keyword evidence="3" id="KW-1185">Reference proteome</keyword>
<proteinExistence type="predicted"/>